<dbReference type="RefSeq" id="XP_039244613.1">
    <property type="nucleotide sequence ID" value="XM_039388679.1"/>
</dbReference>
<evidence type="ECO:0000313" key="2">
    <source>
        <dbReference type="Proteomes" id="UP000504627"/>
    </source>
</evidence>
<feature type="non-terminal residue" evidence="3">
    <location>
        <position position="270"/>
    </location>
</feature>
<dbReference type="Proteomes" id="UP000504627">
    <property type="component" value="Unplaced"/>
</dbReference>
<feature type="region of interest" description="Disordered" evidence="1">
    <location>
        <begin position="155"/>
        <end position="199"/>
    </location>
</feature>
<keyword evidence="2" id="KW-1185">Reference proteome</keyword>
<sequence length="270" mass="25609">MQRDGDAAAAAAASYRVLSRLLGYGPGPEAGAAGGAGAGAGAAGAVPGAGGRLSVPGGPRPQLMVFRNAAAEGRPGEDGGPAAAAAAAAAAAVSGWGAAQGGLELQLAALGLRPPPGLGAKGAAAAAGPPCPCLGPPAGEETSDALLVLEALEPDEAGSGSEDEPGSPGRGAARRAAPGPAPQPAAPAGTATGPGGRKGSLRIRLSRLFRTKSCSGGSAAGDAASAAATSAGSLTDVCGARGREQETGRKHRLTRTQSAFSPVVFSPLFT</sequence>
<protein>
    <submittedName>
        <fullName evidence="3">Suppressor of cytokine signaling 7</fullName>
    </submittedName>
</protein>
<feature type="compositionally biased region" description="Low complexity" evidence="1">
    <location>
        <begin position="166"/>
        <end position="178"/>
    </location>
</feature>
<dbReference type="AlphaFoldDB" id="A0A7R5L248"/>
<dbReference type="GeneID" id="120322464"/>
<name>A0A7R5L248_9PASS</name>
<feature type="region of interest" description="Disordered" evidence="1">
    <location>
        <begin position="32"/>
        <end position="60"/>
    </location>
</feature>
<dbReference type="InParanoid" id="A0A7R5L248"/>
<feature type="compositionally biased region" description="Acidic residues" evidence="1">
    <location>
        <begin position="155"/>
        <end position="165"/>
    </location>
</feature>
<proteinExistence type="predicted"/>
<evidence type="ECO:0000313" key="3">
    <source>
        <dbReference type="RefSeq" id="XP_039244613.1"/>
    </source>
</evidence>
<organism evidence="2 3">
    <name type="scientific">Pipra filicauda</name>
    <name type="common">Wire-tailed manakin</name>
    <dbReference type="NCBI Taxonomy" id="649802"/>
    <lineage>
        <taxon>Eukaryota</taxon>
        <taxon>Metazoa</taxon>
        <taxon>Chordata</taxon>
        <taxon>Craniata</taxon>
        <taxon>Vertebrata</taxon>
        <taxon>Euteleostomi</taxon>
        <taxon>Archelosauria</taxon>
        <taxon>Archosauria</taxon>
        <taxon>Dinosauria</taxon>
        <taxon>Saurischia</taxon>
        <taxon>Theropoda</taxon>
        <taxon>Coelurosauria</taxon>
        <taxon>Aves</taxon>
        <taxon>Neognathae</taxon>
        <taxon>Neoaves</taxon>
        <taxon>Telluraves</taxon>
        <taxon>Australaves</taxon>
        <taxon>Passeriformes</taxon>
        <taxon>Pipridae</taxon>
        <taxon>Pipra</taxon>
    </lineage>
</organism>
<dbReference type="CTD" id="30837"/>
<reference evidence="3" key="1">
    <citation type="submission" date="2025-08" db="UniProtKB">
        <authorList>
            <consortium name="RefSeq"/>
        </authorList>
    </citation>
    <scope>IDENTIFICATION</scope>
    <source>
        <tissue evidence="3">Muscle</tissue>
    </source>
</reference>
<accession>A0A7R5L248</accession>
<evidence type="ECO:0000256" key="1">
    <source>
        <dbReference type="SAM" id="MobiDB-lite"/>
    </source>
</evidence>
<gene>
    <name evidence="3" type="primary">SOCS7</name>
</gene>
<feature type="compositionally biased region" description="Gly residues" evidence="1">
    <location>
        <begin position="32"/>
        <end position="51"/>
    </location>
</feature>